<accession>A0A0U4CKZ8</accession>
<dbReference type="EMBL" id="CP011502">
    <property type="protein sequence ID" value="ALX06021.1"/>
    <property type="molecule type" value="Genomic_DNA"/>
</dbReference>
<name>A0A0U4CKZ8_9ACTN</name>
<evidence type="ECO:0000313" key="2">
    <source>
        <dbReference type="Proteomes" id="UP000067689"/>
    </source>
</evidence>
<dbReference type="Proteomes" id="UP000067689">
    <property type="component" value="Chromosome"/>
</dbReference>
<gene>
    <name evidence="1" type="ORF">AERYTH_15600</name>
</gene>
<dbReference type="InterPro" id="IPR021804">
    <property type="entry name" value="DUF3375"/>
</dbReference>
<keyword evidence="2" id="KW-1185">Reference proteome</keyword>
<reference evidence="1 2" key="1">
    <citation type="journal article" date="1991" name="Int. J. Syst. Bacteriol.">
        <title>Description of the erythromycin-producing bacterium Arthrobacter sp. strain NRRL B-3381 as Aeromicrobium erythreum gen. nov., sp. nov.</title>
        <authorList>
            <person name="Miller E.S."/>
            <person name="Woese C.R."/>
            <person name="Brenner S."/>
        </authorList>
    </citation>
    <scope>NUCLEOTIDE SEQUENCE [LARGE SCALE GENOMIC DNA]</scope>
    <source>
        <strain evidence="1 2">AR18</strain>
    </source>
</reference>
<dbReference type="KEGG" id="aer:AERYTH_15600"/>
<protein>
    <submittedName>
        <fullName evidence="1">Chemotaxis protein</fullName>
    </submittedName>
</protein>
<evidence type="ECO:0000313" key="1">
    <source>
        <dbReference type="EMBL" id="ALX06021.1"/>
    </source>
</evidence>
<dbReference type="AlphaFoldDB" id="A0A0U4CKZ8"/>
<sequence length="483" mass="53440">MSALSKALAYRRLVDEHAALRLLRADLAPVIAGILAERLGAPGMRMPTEELHAAVEADLEELRLHEELKQNARAYCDDWRNAGFLVRRTDRDSRGETYELSAAAHLALRMFSQLETPRTTITESRLVGLAAAIRQLARDTDPDGTRRLEVLLTERDRIDAEITAVRGGEVTTLDDRRAAERLADILLQAEHLPGDFAGVRARFESLNQDLRASILDADERHGSVLDDVFRGVDLIEASDEGRTFTAFAALIRDPERSAALDTDLAALLERDFARAIDPGARRALRTLVRDLKHGSRDVHQVLTEFARGLRRYVYSQEFQRDRRLRDALRESLSVAVAASRRIKPYARMPRDIELSALPFSTVGEISAHDPSDYDTGATLDDATTTTVDLEALRAVARESEIDFVELVRNVNAVLDEVPSASVGTVLRHRPASQGVASVVGLLSLATVHGRLDPRSAESLTWTGTDGVPRSAIIATHTFTEKIR</sequence>
<organism evidence="1 2">
    <name type="scientific">Aeromicrobium erythreum</name>
    <dbReference type="NCBI Taxonomy" id="2041"/>
    <lineage>
        <taxon>Bacteria</taxon>
        <taxon>Bacillati</taxon>
        <taxon>Actinomycetota</taxon>
        <taxon>Actinomycetes</taxon>
        <taxon>Propionibacteriales</taxon>
        <taxon>Nocardioidaceae</taxon>
        <taxon>Aeromicrobium</taxon>
    </lineage>
</organism>
<dbReference type="OrthoDB" id="138803at2"/>
<dbReference type="STRING" id="2041.AERYTH_15600"/>
<proteinExistence type="predicted"/>
<dbReference type="PATRIC" id="fig|2041.4.peg.3257"/>
<dbReference type="Pfam" id="PF11855">
    <property type="entry name" value="DUF3375"/>
    <property type="match status" value="1"/>
</dbReference>
<dbReference type="RefSeq" id="WP_067860568.1">
    <property type="nucleotide sequence ID" value="NZ_CP011502.1"/>
</dbReference>